<keyword evidence="1" id="KW-0175">Coiled coil</keyword>
<accession>W6A7N2</accession>
<protein>
    <submittedName>
        <fullName evidence="2">Uncharacterized protein</fullName>
    </submittedName>
</protein>
<dbReference type="KEGG" id="scq:SCULI_v1c05290"/>
<evidence type="ECO:0000313" key="2">
    <source>
        <dbReference type="EMBL" id="AHI52870.1"/>
    </source>
</evidence>
<sequence length="242" mass="28570">MNDSKNILSNSSNQLIHIIYHQSIPDQFVLEWQKETKFDLNCDYQKFLKFVKINFNVDFKFEDPKSISKGKWVSTRENDIMLMETRKDKLLCQYIKSYNDYVSIDKGDLMPRFTLECRKLYLQQNEDMKKIEQEFKNQNAELENLKSILKDSGLEIKNIFKKIDYRFETNILTVGDIKKIKLLINTNIKFISGNDEILKIEKLESSLQEGSEFNIHALKSGKTKIIFIAINYEALEIEILIN</sequence>
<feature type="coiled-coil region" evidence="1">
    <location>
        <begin position="121"/>
        <end position="152"/>
    </location>
</feature>
<dbReference type="PATRIC" id="fig|1276246.3.peg.527"/>
<proteinExistence type="predicted"/>
<organism evidence="2 3">
    <name type="scientific">Spiroplasma culicicola AES-1</name>
    <dbReference type="NCBI Taxonomy" id="1276246"/>
    <lineage>
        <taxon>Bacteria</taxon>
        <taxon>Bacillati</taxon>
        <taxon>Mycoplasmatota</taxon>
        <taxon>Mollicutes</taxon>
        <taxon>Entomoplasmatales</taxon>
        <taxon>Spiroplasmataceae</taxon>
        <taxon>Spiroplasma</taxon>
    </lineage>
</organism>
<gene>
    <name evidence="2" type="ORF">SCULI_v1c05290</name>
</gene>
<dbReference type="STRING" id="1276246.SCULI_v1c05290"/>
<dbReference type="RefSeq" id="WP_025363106.1">
    <property type="nucleotide sequence ID" value="NZ_CP006681.1"/>
</dbReference>
<keyword evidence="3" id="KW-1185">Reference proteome</keyword>
<dbReference type="Proteomes" id="UP000019267">
    <property type="component" value="Chromosome"/>
</dbReference>
<dbReference type="HOGENOM" id="CLU_100217_0_0_14"/>
<dbReference type="EMBL" id="CP006681">
    <property type="protein sequence ID" value="AHI52870.1"/>
    <property type="molecule type" value="Genomic_DNA"/>
</dbReference>
<name>W6A7N2_9MOLU</name>
<dbReference type="AlphaFoldDB" id="W6A7N2"/>
<evidence type="ECO:0000256" key="1">
    <source>
        <dbReference type="SAM" id="Coils"/>
    </source>
</evidence>
<evidence type="ECO:0000313" key="3">
    <source>
        <dbReference type="Proteomes" id="UP000019267"/>
    </source>
</evidence>
<reference evidence="2 3" key="1">
    <citation type="journal article" date="2014" name="Genome Biol. Evol.">
        <title>Molecular evolution of the substrate utilization strategies and putative virulence factors in mosquito-associated Spiroplasma species.</title>
        <authorList>
            <person name="Chang T.H."/>
            <person name="Lo W.S."/>
            <person name="Ku C."/>
            <person name="Chen L.L."/>
            <person name="Kuo C.H."/>
        </authorList>
    </citation>
    <scope>NUCLEOTIDE SEQUENCE [LARGE SCALE GENOMIC DNA]</scope>
    <source>
        <strain evidence="2">AES-1</strain>
    </source>
</reference>